<evidence type="ECO:0000256" key="7">
    <source>
        <dbReference type="ARBA" id="ARBA00023273"/>
    </source>
</evidence>
<dbReference type="InterPro" id="IPR011989">
    <property type="entry name" value="ARM-like"/>
</dbReference>
<evidence type="ECO:0000256" key="2">
    <source>
        <dbReference type="ARBA" id="ARBA00004120"/>
    </source>
</evidence>
<dbReference type="PROSITE" id="PS50896">
    <property type="entry name" value="LISH"/>
    <property type="match status" value="1"/>
</dbReference>
<dbReference type="Pfam" id="PF21051">
    <property type="entry name" value="ARMC9_LisH"/>
    <property type="match status" value="1"/>
</dbReference>
<dbReference type="SUPFAM" id="SSF48371">
    <property type="entry name" value="ARM repeat"/>
    <property type="match status" value="1"/>
</dbReference>
<dbReference type="Gene3D" id="1.25.10.10">
    <property type="entry name" value="Leucine-rich Repeat Variant"/>
    <property type="match status" value="1"/>
</dbReference>
<dbReference type="PANTHER" id="PTHR14881:SF4">
    <property type="entry name" value="LISH DOMAIN-CONTAINING PROTEIN ARMC9"/>
    <property type="match status" value="1"/>
</dbReference>
<feature type="domain" description="ARMC9 CTLH-like" evidence="10">
    <location>
        <begin position="70"/>
        <end position="198"/>
    </location>
</feature>
<evidence type="ECO:0000259" key="9">
    <source>
        <dbReference type="Pfam" id="PF21050"/>
    </source>
</evidence>
<evidence type="ECO:0000256" key="3">
    <source>
        <dbReference type="ARBA" id="ARBA00021146"/>
    </source>
</evidence>
<dbReference type="Pfam" id="PF23138">
    <property type="entry name" value="CTLH_Armc9"/>
    <property type="match status" value="1"/>
</dbReference>
<dbReference type="InterPro" id="IPR056327">
    <property type="entry name" value="ARMC9_CTLH-like_dom"/>
</dbReference>
<sequence>MSSKEAANMGDISANETDLLGMIKEYLKFEEFEETLHSFEKECKSKGRLLSKPRGNTLKDSKTLQIDVFKDLLSSFDDGDHRVFFELWTENIPHRVKDTDAEAQGLEFYLYIHFTIYPLRRHPVGHDRAEFEERVSFFRQYLETRGGALSQTTEFLPYYALPFVPNPTVHPSFKELFQDSWMPKLRDKLEQFLSVILKPSNSPRLMTLYATQQLQLQLAESDRRITSYVRKFNKMQADYHNLIGITAELVDSLEATVSGKMISPEYLQNVCVRLFSSQMRQSVMQSTDFTRPGTGYYSMSPYDDGYVSFIYFHLYIFLLRPKDVPMLPSLDYEKLKKDLIEGSERLQSLLLQAMRWRLTRSLPGEQRDTVLQAYISNDLLECYSTKEKTVLHLMRSTNEIVRQYMARLINAFASLAEGRVYLSQIPILLKHLTETLRKEEKESLTRENVLVALQKLSLRRSQQTAMIADDLIGWLVDELQDSDCLSDYNLEYSAALLMNLCLRTKGKRKCAENAKHVLKVLTDLLGHENHEVIYTSTNTQHRSCMHSGCSVQAKQISREILRCYIKEENPNLNRQIEFIIKQLNSAEEEGPESDDEEEEDDNDEDLMEIDIDKEEVLQPQHRELSGESLLTTEYLGIMTNMTKVKRKPTPLPQPAADEPLQRPVTPRSLPHSRYNSRPPTRSGSRPSTTDSLRQSIGG</sequence>
<dbReference type="Proteomes" id="UP000265100">
    <property type="component" value="Chromosome 15"/>
</dbReference>
<dbReference type="InterPro" id="IPR048957">
    <property type="entry name" value="ARMC9_LisH"/>
</dbReference>
<dbReference type="InterPro" id="IPR006594">
    <property type="entry name" value="LisH"/>
</dbReference>
<organism evidence="11 12">
    <name type="scientific">Astatotilapia calliptera</name>
    <name type="common">Eastern happy</name>
    <name type="synonym">Chromis callipterus</name>
    <dbReference type="NCBI Taxonomy" id="8154"/>
    <lineage>
        <taxon>Eukaryota</taxon>
        <taxon>Metazoa</taxon>
        <taxon>Chordata</taxon>
        <taxon>Craniata</taxon>
        <taxon>Vertebrata</taxon>
        <taxon>Euteleostomi</taxon>
        <taxon>Actinopterygii</taxon>
        <taxon>Neopterygii</taxon>
        <taxon>Teleostei</taxon>
        <taxon>Neoteleostei</taxon>
        <taxon>Acanthomorphata</taxon>
        <taxon>Ovalentaria</taxon>
        <taxon>Cichlomorphae</taxon>
        <taxon>Cichliformes</taxon>
        <taxon>Cichlidae</taxon>
        <taxon>African cichlids</taxon>
        <taxon>Pseudocrenilabrinae</taxon>
        <taxon>Haplochromini</taxon>
        <taxon>Astatotilapia</taxon>
    </lineage>
</organism>
<keyword evidence="12" id="KW-1185">Reference proteome</keyword>
<comment type="subcellular location">
    <subcellularLocation>
        <location evidence="2">Cytoplasm</location>
        <location evidence="2">Cytoskeleton</location>
        <location evidence="2">Cilium basal body</location>
    </subcellularLocation>
    <subcellularLocation>
        <location evidence="1">Cytoplasm</location>
        <location evidence="1">Cytoskeleton</location>
        <location evidence="1">Microtubule organizing center</location>
        <location evidence="1">Centrosome</location>
        <location evidence="1">Centriole</location>
    </subcellularLocation>
</comment>
<evidence type="ECO:0000256" key="5">
    <source>
        <dbReference type="ARBA" id="ARBA00022794"/>
    </source>
</evidence>
<dbReference type="GO" id="GO:0097542">
    <property type="term" value="C:ciliary tip"/>
    <property type="evidence" value="ECO:0007669"/>
    <property type="project" value="TreeGrafter"/>
</dbReference>
<evidence type="ECO:0000256" key="8">
    <source>
        <dbReference type="SAM" id="MobiDB-lite"/>
    </source>
</evidence>
<reference evidence="12" key="2">
    <citation type="submission" date="2023-03" db="EMBL/GenBank/DDBJ databases">
        <authorList>
            <consortium name="Wellcome Sanger Institute Data Sharing"/>
        </authorList>
    </citation>
    <scope>NUCLEOTIDE SEQUENCE [LARGE SCALE GENOMIC DNA]</scope>
</reference>
<protein>
    <recommendedName>
        <fullName evidence="3">LisH domain-containing protein ARMC9</fullName>
    </recommendedName>
</protein>
<keyword evidence="6" id="KW-0206">Cytoskeleton</keyword>
<feature type="compositionally biased region" description="Low complexity" evidence="8">
    <location>
        <begin position="676"/>
        <end position="691"/>
    </location>
</feature>
<dbReference type="InterPro" id="IPR048959">
    <property type="entry name" value="ARMC9_ARM_dom"/>
</dbReference>
<evidence type="ECO:0000256" key="4">
    <source>
        <dbReference type="ARBA" id="ARBA00022490"/>
    </source>
</evidence>
<dbReference type="InterPro" id="IPR040369">
    <property type="entry name" value="ARMC9"/>
</dbReference>
<feature type="domain" description="LisH" evidence="9">
    <location>
        <begin position="466"/>
        <end position="584"/>
    </location>
</feature>
<reference evidence="11" key="4">
    <citation type="submission" date="2025-09" db="UniProtKB">
        <authorList>
            <consortium name="Ensembl"/>
        </authorList>
    </citation>
    <scope>IDENTIFICATION</scope>
</reference>
<keyword evidence="4" id="KW-0963">Cytoplasm</keyword>
<keyword evidence="5" id="KW-0970">Cilium biogenesis/degradation</keyword>
<dbReference type="GO" id="GO:0036064">
    <property type="term" value="C:ciliary basal body"/>
    <property type="evidence" value="ECO:0007669"/>
    <property type="project" value="InterPro"/>
</dbReference>
<reference evidence="11" key="3">
    <citation type="submission" date="2025-08" db="UniProtKB">
        <authorList>
            <consortium name="Ensembl"/>
        </authorList>
    </citation>
    <scope>IDENTIFICATION</scope>
</reference>
<reference evidence="11 12" key="1">
    <citation type="submission" date="2018-05" db="EMBL/GenBank/DDBJ databases">
        <authorList>
            <person name="Datahose"/>
        </authorList>
    </citation>
    <scope>NUCLEOTIDE SEQUENCE</scope>
</reference>
<dbReference type="GO" id="GO:0060271">
    <property type="term" value="P:cilium assembly"/>
    <property type="evidence" value="ECO:0007669"/>
    <property type="project" value="InterPro"/>
</dbReference>
<dbReference type="SMART" id="SM00667">
    <property type="entry name" value="LisH"/>
    <property type="match status" value="1"/>
</dbReference>
<keyword evidence="7" id="KW-0966">Cell projection</keyword>
<accession>A0AAX7UGP0</accession>
<dbReference type="GeneTree" id="ENSGT00390000018026"/>
<dbReference type="InterPro" id="IPR016024">
    <property type="entry name" value="ARM-type_fold"/>
</dbReference>
<evidence type="ECO:0000256" key="1">
    <source>
        <dbReference type="ARBA" id="ARBA00004114"/>
    </source>
</evidence>
<evidence type="ECO:0000256" key="6">
    <source>
        <dbReference type="ARBA" id="ARBA00023212"/>
    </source>
</evidence>
<evidence type="ECO:0000313" key="11">
    <source>
        <dbReference type="Ensembl" id="ENSACLP00000067932.1"/>
    </source>
</evidence>
<dbReference type="GO" id="GO:0005814">
    <property type="term" value="C:centriole"/>
    <property type="evidence" value="ECO:0007669"/>
    <property type="project" value="UniProtKB-SubCell"/>
</dbReference>
<dbReference type="PANTHER" id="PTHR14881">
    <property type="entry name" value="LISH DOMAIN-CONTAINING PROTEIN ARMC9"/>
    <property type="match status" value="1"/>
</dbReference>
<name>A0AAX7UGP0_ASTCA</name>
<proteinExistence type="predicted"/>
<dbReference type="Pfam" id="PF21050">
    <property type="entry name" value="ARMC9_ARM"/>
    <property type="match status" value="1"/>
</dbReference>
<gene>
    <name evidence="11" type="primary">ARMC9</name>
</gene>
<dbReference type="Ensembl" id="ENSACLT00000064432.1">
    <property type="protein sequence ID" value="ENSACLP00000067932.1"/>
    <property type="gene ID" value="ENSACLG00000026090.2"/>
</dbReference>
<evidence type="ECO:0000259" key="10">
    <source>
        <dbReference type="Pfam" id="PF23138"/>
    </source>
</evidence>
<dbReference type="AlphaFoldDB" id="A0AAX7UGP0"/>
<evidence type="ECO:0000313" key="12">
    <source>
        <dbReference type="Proteomes" id="UP000265100"/>
    </source>
</evidence>
<feature type="region of interest" description="Disordered" evidence="8">
    <location>
        <begin position="643"/>
        <end position="698"/>
    </location>
</feature>